<evidence type="ECO:0000313" key="2">
    <source>
        <dbReference type="EMBL" id="CCC92406.1"/>
    </source>
</evidence>
<sequence length="131" mass="14647">MEVSISPPPSRLRFVHLHPFCSLDVACNGFWSSFFFDGTPIKIRHANGSPLILFLLTFNLSPLHLSVSLVAYLLSERHIVEEKTHNYAPKRRQNSSLPHRSRVTLLPMALPSVLEFGCCDDDASGGSKSRN</sequence>
<gene>
    <name evidence="2" type="ORF">TCIL3000_8_6330</name>
</gene>
<accession>G0USP3</accession>
<evidence type="ECO:0000256" key="1">
    <source>
        <dbReference type="SAM" id="Phobius"/>
    </source>
</evidence>
<dbReference type="EMBL" id="HE575321">
    <property type="protein sequence ID" value="CCC92406.1"/>
    <property type="molecule type" value="Genomic_DNA"/>
</dbReference>
<keyword evidence="1" id="KW-0472">Membrane</keyword>
<organism evidence="2">
    <name type="scientific">Trypanosoma congolense (strain IL3000)</name>
    <dbReference type="NCBI Taxonomy" id="1068625"/>
    <lineage>
        <taxon>Eukaryota</taxon>
        <taxon>Discoba</taxon>
        <taxon>Euglenozoa</taxon>
        <taxon>Kinetoplastea</taxon>
        <taxon>Metakinetoplastina</taxon>
        <taxon>Trypanosomatida</taxon>
        <taxon>Trypanosomatidae</taxon>
        <taxon>Trypanosoma</taxon>
        <taxon>Nannomonas</taxon>
    </lineage>
</organism>
<proteinExistence type="predicted"/>
<feature type="transmembrane region" description="Helical" evidence="1">
    <location>
        <begin position="51"/>
        <end position="74"/>
    </location>
</feature>
<keyword evidence="1" id="KW-0812">Transmembrane</keyword>
<keyword evidence="1" id="KW-1133">Transmembrane helix</keyword>
<reference evidence="2" key="1">
    <citation type="journal article" date="2012" name="Proc. Natl. Acad. Sci. U.S.A.">
        <title>Antigenic diversity is generated by distinct evolutionary mechanisms in African trypanosome species.</title>
        <authorList>
            <person name="Jackson A.P."/>
            <person name="Berry A."/>
            <person name="Aslett M."/>
            <person name="Allison H.C."/>
            <person name="Burton P."/>
            <person name="Vavrova-Anderson J."/>
            <person name="Brown R."/>
            <person name="Browne H."/>
            <person name="Corton N."/>
            <person name="Hauser H."/>
            <person name="Gamble J."/>
            <person name="Gilderthorp R."/>
            <person name="Marcello L."/>
            <person name="McQuillan J."/>
            <person name="Otto T.D."/>
            <person name="Quail M.A."/>
            <person name="Sanders M.J."/>
            <person name="van Tonder A."/>
            <person name="Ginger M.L."/>
            <person name="Field M.C."/>
            <person name="Barry J.D."/>
            <person name="Hertz-Fowler C."/>
            <person name="Berriman M."/>
        </authorList>
    </citation>
    <scope>NUCLEOTIDE SEQUENCE</scope>
    <source>
        <strain evidence="2">IL3000</strain>
    </source>
</reference>
<protein>
    <submittedName>
        <fullName evidence="2">Uncharacterized protein</fullName>
    </submittedName>
</protein>
<name>G0USP3_TRYCI</name>
<dbReference type="AlphaFoldDB" id="G0USP3"/>